<evidence type="ECO:0000256" key="3">
    <source>
        <dbReference type="SAM" id="SignalP"/>
    </source>
</evidence>
<dbReference type="PROSITE" id="PS50004">
    <property type="entry name" value="C2"/>
    <property type="match status" value="2"/>
</dbReference>
<evidence type="ECO:0000256" key="2">
    <source>
        <dbReference type="SAM" id="MobiDB-lite"/>
    </source>
</evidence>
<dbReference type="PROSITE" id="PS00509">
    <property type="entry name" value="RAS_GTPASE_ACTIV_1"/>
    <property type="match status" value="1"/>
</dbReference>
<feature type="domain" description="Ras-GAP" evidence="5">
    <location>
        <begin position="613"/>
        <end position="790"/>
    </location>
</feature>
<dbReference type="Gene3D" id="2.30.29.30">
    <property type="entry name" value="Pleckstrin-homology domain (PH domain)/Phosphotyrosine-binding domain (PTB)"/>
    <property type="match status" value="1"/>
</dbReference>
<dbReference type="Pfam" id="PF00168">
    <property type="entry name" value="C2"/>
    <property type="match status" value="2"/>
</dbReference>
<dbReference type="InterPro" id="IPR023152">
    <property type="entry name" value="RasGAP_CS"/>
</dbReference>
<evidence type="ECO:0000313" key="6">
    <source>
        <dbReference type="EMBL" id="KNC53949.1"/>
    </source>
</evidence>
<keyword evidence="7" id="KW-1185">Reference proteome</keyword>
<feature type="signal peptide" evidence="3">
    <location>
        <begin position="1"/>
        <end position="17"/>
    </location>
</feature>
<accession>A0A0L0DNR1</accession>
<evidence type="ECO:0000259" key="5">
    <source>
        <dbReference type="PROSITE" id="PS50018"/>
    </source>
</evidence>
<dbReference type="InterPro" id="IPR011993">
    <property type="entry name" value="PH-like_dom_sf"/>
</dbReference>
<dbReference type="InterPro" id="IPR035892">
    <property type="entry name" value="C2_domain_sf"/>
</dbReference>
<dbReference type="SMART" id="SM00323">
    <property type="entry name" value="RasGAP"/>
    <property type="match status" value="1"/>
</dbReference>
<dbReference type="PROSITE" id="PS50018">
    <property type="entry name" value="RAS_GTPASE_ACTIV_2"/>
    <property type="match status" value="1"/>
</dbReference>
<keyword evidence="3" id="KW-0732">Signal</keyword>
<dbReference type="eggNOG" id="KOG2059">
    <property type="taxonomic scope" value="Eukaryota"/>
</dbReference>
<dbReference type="Gene3D" id="1.10.506.10">
    <property type="entry name" value="GTPase Activation - p120gap, domain 1"/>
    <property type="match status" value="2"/>
</dbReference>
<organism evidence="6 7">
    <name type="scientific">Thecamonas trahens ATCC 50062</name>
    <dbReference type="NCBI Taxonomy" id="461836"/>
    <lineage>
        <taxon>Eukaryota</taxon>
        <taxon>Apusozoa</taxon>
        <taxon>Apusomonadida</taxon>
        <taxon>Apusomonadidae</taxon>
        <taxon>Thecamonas</taxon>
    </lineage>
</organism>
<name>A0A0L0DNR1_THETB</name>
<dbReference type="SUPFAM" id="SSF49562">
    <property type="entry name" value="C2 domain (Calcium/lipid-binding domain, CaLB)"/>
    <property type="match status" value="2"/>
</dbReference>
<dbReference type="CDD" id="cd00030">
    <property type="entry name" value="C2"/>
    <property type="match status" value="2"/>
</dbReference>
<dbReference type="GeneID" id="25568023"/>
<dbReference type="InterPro" id="IPR000008">
    <property type="entry name" value="C2_dom"/>
</dbReference>
<feature type="compositionally biased region" description="Low complexity" evidence="2">
    <location>
        <begin position="92"/>
        <end position="106"/>
    </location>
</feature>
<dbReference type="InterPro" id="IPR008936">
    <property type="entry name" value="Rho_GTPase_activation_prot"/>
</dbReference>
<dbReference type="SUPFAM" id="SSF48350">
    <property type="entry name" value="GTPase activation domain, GAP"/>
    <property type="match status" value="1"/>
</dbReference>
<dbReference type="Gene3D" id="2.60.40.150">
    <property type="entry name" value="C2 domain"/>
    <property type="match status" value="2"/>
</dbReference>
<evidence type="ECO:0000256" key="1">
    <source>
        <dbReference type="ARBA" id="ARBA00022468"/>
    </source>
</evidence>
<feature type="region of interest" description="Disordered" evidence="2">
    <location>
        <begin position="73"/>
        <end position="106"/>
    </location>
</feature>
<dbReference type="EMBL" id="GL349484">
    <property type="protein sequence ID" value="KNC53949.1"/>
    <property type="molecule type" value="Genomic_DNA"/>
</dbReference>
<dbReference type="STRING" id="461836.A0A0L0DNR1"/>
<feature type="domain" description="C2" evidence="4">
    <location>
        <begin position="315"/>
        <end position="436"/>
    </location>
</feature>
<evidence type="ECO:0000313" key="7">
    <source>
        <dbReference type="Proteomes" id="UP000054408"/>
    </source>
</evidence>
<dbReference type="RefSeq" id="XP_013754152.1">
    <property type="nucleotide sequence ID" value="XM_013898698.1"/>
</dbReference>
<evidence type="ECO:0000259" key="4">
    <source>
        <dbReference type="PROSITE" id="PS50004"/>
    </source>
</evidence>
<dbReference type="Proteomes" id="UP000054408">
    <property type="component" value="Unassembled WGS sequence"/>
</dbReference>
<keyword evidence="1" id="KW-0343">GTPase activation</keyword>
<dbReference type="PANTHER" id="PTHR10194">
    <property type="entry name" value="RAS GTPASE-ACTIVATING PROTEINS"/>
    <property type="match status" value="1"/>
</dbReference>
<feature type="domain" description="C2" evidence="4">
    <location>
        <begin position="181"/>
        <end position="302"/>
    </location>
</feature>
<feature type="chain" id="PRO_5005537727" evidence="3">
    <location>
        <begin position="18"/>
        <end position="1068"/>
    </location>
</feature>
<dbReference type="SMART" id="SM00239">
    <property type="entry name" value="C2"/>
    <property type="match status" value="2"/>
</dbReference>
<reference evidence="6 7" key="1">
    <citation type="submission" date="2010-05" db="EMBL/GenBank/DDBJ databases">
        <title>The Genome Sequence of Thecamonas trahens ATCC 50062.</title>
        <authorList>
            <consortium name="The Broad Institute Genome Sequencing Platform"/>
            <person name="Russ C."/>
            <person name="Cuomo C."/>
            <person name="Shea T."/>
            <person name="Young S.K."/>
            <person name="Zeng Q."/>
            <person name="Koehrsen M."/>
            <person name="Haas B."/>
            <person name="Borodovsky M."/>
            <person name="Guigo R."/>
            <person name="Alvarado L."/>
            <person name="Berlin A."/>
            <person name="Bochicchio J."/>
            <person name="Borenstein D."/>
            <person name="Chapman S."/>
            <person name="Chen Z."/>
            <person name="Freedman E."/>
            <person name="Gellesch M."/>
            <person name="Goldberg J."/>
            <person name="Griggs A."/>
            <person name="Gujja S."/>
            <person name="Heilman E."/>
            <person name="Heiman D."/>
            <person name="Hepburn T."/>
            <person name="Howarth C."/>
            <person name="Jen D."/>
            <person name="Larson L."/>
            <person name="Mehta T."/>
            <person name="Park D."/>
            <person name="Pearson M."/>
            <person name="Roberts A."/>
            <person name="Saif S."/>
            <person name="Shenoy N."/>
            <person name="Sisk P."/>
            <person name="Stolte C."/>
            <person name="Sykes S."/>
            <person name="Thomson T."/>
            <person name="Walk T."/>
            <person name="White J."/>
            <person name="Yandava C."/>
            <person name="Burger G."/>
            <person name="Gray M.W."/>
            <person name="Holland P.W.H."/>
            <person name="King N."/>
            <person name="Lang F.B.F."/>
            <person name="Roger A.J."/>
            <person name="Ruiz-Trillo I."/>
            <person name="Lander E."/>
            <person name="Nusbaum C."/>
        </authorList>
    </citation>
    <scope>NUCLEOTIDE SEQUENCE [LARGE SCALE GENOMIC DNA]</scope>
    <source>
        <strain evidence="6 7">ATCC 50062</strain>
    </source>
</reference>
<dbReference type="CDD" id="cd04519">
    <property type="entry name" value="RasGAP"/>
    <property type="match status" value="1"/>
</dbReference>
<dbReference type="GO" id="GO:0005096">
    <property type="term" value="F:GTPase activator activity"/>
    <property type="evidence" value="ECO:0007669"/>
    <property type="project" value="UniProtKB-KW"/>
</dbReference>
<dbReference type="OrthoDB" id="1562946at2759"/>
<proteinExistence type="predicted"/>
<dbReference type="PANTHER" id="PTHR10194:SF148">
    <property type="entry name" value="GTPASE-ACTIVATING PROTEIN"/>
    <property type="match status" value="1"/>
</dbReference>
<dbReference type="AlphaFoldDB" id="A0A0L0DNR1"/>
<protein>
    <submittedName>
        <fullName evidence="6">Rasa2 protein</fullName>
    </submittedName>
</protein>
<dbReference type="InterPro" id="IPR039360">
    <property type="entry name" value="Ras_GTPase"/>
</dbReference>
<sequence>MYTQVTVSIAPLAVAAAAVVALDANIVAGRAADAEAGVKAGTEARLEARLETGGETEAGAETGGRTEAGAQVAETELGSGAESESDVESASDGESGSSSSSSTSSASSYYSYSSSSSCTSAARFDSLNESQVQGVLTTHSVTPLTPRSVADDSDSDTGVEVVCLRVGRRASSSGGAAGLLPSRRLTPSLPVYAGPLYVRAQRLLHLRVAEGRNLKGGKSTVSSYCNVHLGGGLVVRTQTVHKTSEPTYGEEFNFELPLTWEPNVEIDVFETGSRRRDAFLGRVLLNSDKLAGSSEKMMQEWLPLELPTVRKRDFVSGSMHVTIRHAPFTEATSAPGTLEIRIGEARNLTHAGISGPCKPFIRVDYGGEAQTSTPMRAAASVAVFFGDAFTFVTDRTSRSVIVSVWHAKKLGTDDFMGEVSVDLRALEPHVAHAAWYSLRSKYYATPHAKLEAQVQKMARQRRCSVTSQSSPPPSPPPANGSGGASEESGESEPSSSPRIIMAASDDIKLRSAFGLHTLGSATVQASSPEVSVRRRALAALPEGGAGGDAGVDGGASEVSAMGDLRVKYEFSEVDILPLDAYEPLLATLEEEEGAQARWVMAYTRNRDAFARSLMLFLGSVLADEIEATPNTGVLFRGNSLGSKAVDMYMKIVGKEYLASTLKPVLDAMYASDGHFEIDNARAARDGTDWQDNLVRLNGMIRLAVDSVLGSLDAMPLQLRFVFAALANAVAAKFPDKPGAPLIAVSGFLFLRFFCPAVMGPKVFGLADAHPGRPTARGLVLIAKTLQCLANLVRFGDKEKCMSHLNPLVDEYDGPMRAFLAAAATVPSVGDGSSPTLAQAENFYAPHESALGKDALEYQAALVHKELAGVLRSLEPDDEIIEMWPGKVKTSGALLMYTRALLVQMDKIRVQAKTLAKRRERGLSVWHAQEAAKQEALHNSEAWSAAKAADLARIRETLETGARFVYADFTSQSLYWEPVAGKDGQVRAGKPTARIAFADILDVVRGHTTVAFKKSGKRGREFVAFSVVAVFCTLDLEADDEAIREAWFSALSFVVREIETLAATPSQQQ</sequence>
<feature type="region of interest" description="Disordered" evidence="2">
    <location>
        <begin position="455"/>
        <end position="497"/>
    </location>
</feature>
<dbReference type="eggNOG" id="KOG3508">
    <property type="taxonomic scope" value="Eukaryota"/>
</dbReference>
<dbReference type="Pfam" id="PF00616">
    <property type="entry name" value="RasGAP"/>
    <property type="match status" value="1"/>
</dbReference>
<dbReference type="InterPro" id="IPR001936">
    <property type="entry name" value="RasGAP_dom"/>
</dbReference>
<gene>
    <name evidence="6" type="ORF">AMSG_09593</name>
</gene>